<dbReference type="InterPro" id="IPR036134">
    <property type="entry name" value="Crypto/Photolyase_FAD-like_sf"/>
</dbReference>
<protein>
    <submittedName>
        <fullName evidence="1">Deoxyribodipyrimidine photolyase-related protein</fullName>
    </submittedName>
</protein>
<keyword evidence="2" id="KW-1185">Reference proteome</keyword>
<dbReference type="EMBL" id="AP018227">
    <property type="protein sequence ID" value="BAY82104.1"/>
    <property type="molecule type" value="Genomic_DNA"/>
</dbReference>
<accession>A0A1Z4LLQ0</accession>
<organism evidence="1 2">
    <name type="scientific">Calothrix parasitica NIES-267</name>
    <dbReference type="NCBI Taxonomy" id="1973488"/>
    <lineage>
        <taxon>Bacteria</taxon>
        <taxon>Bacillati</taxon>
        <taxon>Cyanobacteriota</taxon>
        <taxon>Cyanophyceae</taxon>
        <taxon>Nostocales</taxon>
        <taxon>Calotrichaceae</taxon>
        <taxon>Calothrix</taxon>
    </lineage>
</organism>
<dbReference type="InterPro" id="IPR014729">
    <property type="entry name" value="Rossmann-like_a/b/a_fold"/>
</dbReference>
<dbReference type="SUPFAM" id="SSF48173">
    <property type="entry name" value="Cryptochrome/photolyase FAD-binding domain"/>
    <property type="match status" value="1"/>
</dbReference>
<name>A0A1Z4LLQ0_9CYAN</name>
<dbReference type="Gene3D" id="3.40.50.620">
    <property type="entry name" value="HUPs"/>
    <property type="match status" value="1"/>
</dbReference>
<dbReference type="OrthoDB" id="5288100at2"/>
<evidence type="ECO:0000313" key="1">
    <source>
        <dbReference type="EMBL" id="BAY82104.1"/>
    </source>
</evidence>
<dbReference type="InterPro" id="IPR052551">
    <property type="entry name" value="UV-DNA_repair_photolyase"/>
</dbReference>
<dbReference type="InterPro" id="IPR007357">
    <property type="entry name" value="PhrB-like"/>
</dbReference>
<dbReference type="PANTHER" id="PTHR38657">
    <property type="entry name" value="SLR1343 PROTEIN"/>
    <property type="match status" value="1"/>
</dbReference>
<dbReference type="Proteomes" id="UP000218418">
    <property type="component" value="Chromosome"/>
</dbReference>
<dbReference type="Gene3D" id="1.10.579.10">
    <property type="entry name" value="DNA Cyclobutane Dipyrimidine Photolyase, subunit A, domain 3"/>
    <property type="match status" value="1"/>
</dbReference>
<proteinExistence type="predicted"/>
<dbReference type="PANTHER" id="PTHR38657:SF1">
    <property type="entry name" value="SLR1343 PROTEIN"/>
    <property type="match status" value="1"/>
</dbReference>
<dbReference type="Gene3D" id="1.10.10.1710">
    <property type="entry name" value="Deoxyribodipyrimidine photolyase-related"/>
    <property type="match status" value="1"/>
</dbReference>
<dbReference type="AlphaFoldDB" id="A0A1Z4LLQ0"/>
<dbReference type="Gene3D" id="1.25.40.80">
    <property type="match status" value="1"/>
</dbReference>
<gene>
    <name evidence="1" type="ORF">NIES267_15820</name>
</gene>
<reference evidence="1 2" key="1">
    <citation type="submission" date="2017-06" db="EMBL/GenBank/DDBJ databases">
        <title>Genome sequencing of cyanobaciteial culture collection at National Institute for Environmental Studies (NIES).</title>
        <authorList>
            <person name="Hirose Y."/>
            <person name="Shimura Y."/>
            <person name="Fujisawa T."/>
            <person name="Nakamura Y."/>
            <person name="Kawachi M."/>
        </authorList>
    </citation>
    <scope>NUCLEOTIDE SEQUENCE [LARGE SCALE GENOMIC DNA]</scope>
    <source>
        <strain evidence="1 2">NIES-267</strain>
    </source>
</reference>
<sequence>MKTGIWILGDQLHLKQAALQTCNNPSDVEIILIESYSHIKQLRYHKQKLVFIWSSMRHFAEELRQQGYSVTYEITEDFQHPLESWVKENQIEQLQIMSPNDKPFLNTIENLKLPCDINLLPNNQFLWSSEEFSQWAENRKRLLMEDFYREGRKRLDILMESNKPIGGKWNFDKENRKPPKGTLNTPEPLWFEPDNITQEVIQQVNSLDIPTYGEIKEFRWGVNRTNALEVLKYFIDIRLPDFGSYQDAMVTGEETMWHAMLSPYINIGLLQPLEIIQAAEAAYHENQLALNSVEGFIRQVLGWREYMHGIYHHVDADYPQQNWFEHNKPLPEFFWTGETKMNCLHQILTTVMDTGYAHHIQRLMVLNNFGLIAGISPQELENWFHSAFIDAYDWVMQTNVIGMGQYADGGLLASKPYAASANYINKMSDYCKNCFYKNSKRIGEEACPFNFLYWDFLNRHRDKLKFQGRMNFILRNLDKMSPEELETIHQQAEEIIE</sequence>
<evidence type="ECO:0000313" key="2">
    <source>
        <dbReference type="Proteomes" id="UP000218418"/>
    </source>
</evidence>
<keyword evidence="1" id="KW-0456">Lyase</keyword>
<dbReference type="GO" id="GO:0016829">
    <property type="term" value="F:lyase activity"/>
    <property type="evidence" value="ECO:0007669"/>
    <property type="project" value="UniProtKB-KW"/>
</dbReference>
<dbReference type="Pfam" id="PF04244">
    <property type="entry name" value="DPRP"/>
    <property type="match status" value="1"/>
</dbReference>